<evidence type="ECO:0000256" key="2">
    <source>
        <dbReference type="ARBA" id="ARBA00022840"/>
    </source>
</evidence>
<keyword evidence="5" id="KW-0804">Transcription</keyword>
<feature type="modified residue" description="4-aspartylphosphate" evidence="6">
    <location>
        <position position="66"/>
    </location>
</feature>
<dbReference type="Pfam" id="PF14532">
    <property type="entry name" value="Sigma54_activ_2"/>
    <property type="match status" value="1"/>
</dbReference>
<dbReference type="PATRIC" id="fig|318683.6.peg.1390"/>
<dbReference type="PRINTS" id="PR01590">
    <property type="entry name" value="HTHFIS"/>
</dbReference>
<dbReference type="STRING" id="318683.A0U94_09965"/>
<evidence type="ECO:0000259" key="8">
    <source>
        <dbReference type="PROSITE" id="PS50110"/>
    </source>
</evidence>
<dbReference type="InterPro" id="IPR002078">
    <property type="entry name" value="Sigma_54_int"/>
</dbReference>
<dbReference type="InterPro" id="IPR011006">
    <property type="entry name" value="CheY-like_superfamily"/>
</dbReference>
<dbReference type="RefSeq" id="WP_062108638.1">
    <property type="nucleotide sequence ID" value="NZ_LHZR01000109.1"/>
</dbReference>
<keyword evidence="4" id="KW-0805">Transcription regulation</keyword>
<dbReference type="SMART" id="SM00448">
    <property type="entry name" value="REC"/>
    <property type="match status" value="1"/>
</dbReference>
<comment type="caution">
    <text evidence="9">The sequence shown here is derived from an EMBL/GenBank/DDBJ whole genome shotgun (WGS) entry which is preliminary data.</text>
</comment>
<evidence type="ECO:0000313" key="9">
    <source>
        <dbReference type="EMBL" id="KXV47455.1"/>
    </source>
</evidence>
<dbReference type="AlphaFoldDB" id="A0A149THP1"/>
<organism evidence="9 10">
    <name type="scientific">Gluconobacter albidus</name>
    <dbReference type="NCBI Taxonomy" id="318683"/>
    <lineage>
        <taxon>Bacteria</taxon>
        <taxon>Pseudomonadati</taxon>
        <taxon>Pseudomonadota</taxon>
        <taxon>Alphaproteobacteria</taxon>
        <taxon>Acetobacterales</taxon>
        <taxon>Acetobacteraceae</taxon>
        <taxon>Gluconobacter</taxon>
    </lineage>
</organism>
<dbReference type="InterPro" id="IPR027417">
    <property type="entry name" value="P-loop_NTPase"/>
</dbReference>
<dbReference type="InterPro" id="IPR058031">
    <property type="entry name" value="AAA_lid_NorR"/>
</dbReference>
<evidence type="ECO:0000313" key="10">
    <source>
        <dbReference type="Proteomes" id="UP000075636"/>
    </source>
</evidence>
<name>A0A149THP1_9PROT</name>
<evidence type="ECO:0000256" key="6">
    <source>
        <dbReference type="PROSITE-ProRule" id="PRU00169"/>
    </source>
</evidence>
<dbReference type="GO" id="GO:0000160">
    <property type="term" value="P:phosphorelay signal transduction system"/>
    <property type="evidence" value="ECO:0007669"/>
    <property type="project" value="UniProtKB-KW"/>
</dbReference>
<accession>A0A149THP1</accession>
<feature type="domain" description="Response regulatory" evidence="8">
    <location>
        <begin position="17"/>
        <end position="136"/>
    </location>
</feature>
<dbReference type="Gene3D" id="3.40.50.300">
    <property type="entry name" value="P-loop containing nucleotide triphosphate hydrolases"/>
    <property type="match status" value="1"/>
</dbReference>
<keyword evidence="1" id="KW-0547">Nucleotide-binding</keyword>
<proteinExistence type="predicted"/>
<dbReference type="PROSITE" id="PS50045">
    <property type="entry name" value="SIGMA54_INTERACT_4"/>
    <property type="match status" value="1"/>
</dbReference>
<dbReference type="PANTHER" id="PTHR32071:SF57">
    <property type="entry name" value="C4-DICARBOXYLATE TRANSPORT TRANSCRIPTIONAL REGULATORY PROTEIN DCTD"/>
    <property type="match status" value="1"/>
</dbReference>
<dbReference type="Pfam" id="PF25601">
    <property type="entry name" value="AAA_lid_14"/>
    <property type="match status" value="1"/>
</dbReference>
<evidence type="ECO:0000256" key="1">
    <source>
        <dbReference type="ARBA" id="ARBA00022741"/>
    </source>
</evidence>
<reference evidence="9 10" key="1">
    <citation type="submission" date="2015-06" db="EMBL/GenBank/DDBJ databases">
        <title>Improved classification and identification of acetic acid bacteria using matrix-assisted laser desorption/ionization time-of-flight mass spectrometry; Gluconobacter nephelii and Gluconobacter uchimurae are later heterotypic synonyms of Gluconobacter japonicus and Gluconobacter oxydans, respectively.</title>
        <authorList>
            <person name="Li L."/>
            <person name="Cleenwerck I."/>
            <person name="De Vuyst L."/>
            <person name="Vandamme P."/>
        </authorList>
    </citation>
    <scope>NUCLEOTIDE SEQUENCE [LARGE SCALE GENOMIC DNA]</scope>
    <source>
        <strain evidence="9 10">LMG 1768</strain>
    </source>
</reference>
<dbReference type="PROSITE" id="PS50110">
    <property type="entry name" value="RESPONSE_REGULATORY"/>
    <property type="match status" value="1"/>
</dbReference>
<dbReference type="InterPro" id="IPR001789">
    <property type="entry name" value="Sig_transdc_resp-reg_receiver"/>
</dbReference>
<dbReference type="SUPFAM" id="SSF46689">
    <property type="entry name" value="Homeodomain-like"/>
    <property type="match status" value="1"/>
</dbReference>
<dbReference type="Gene3D" id="1.10.10.60">
    <property type="entry name" value="Homeodomain-like"/>
    <property type="match status" value="1"/>
</dbReference>
<dbReference type="GO" id="GO:0006355">
    <property type="term" value="P:regulation of DNA-templated transcription"/>
    <property type="evidence" value="ECO:0007669"/>
    <property type="project" value="InterPro"/>
</dbReference>
<dbReference type="PANTHER" id="PTHR32071">
    <property type="entry name" value="TRANSCRIPTIONAL REGULATORY PROTEIN"/>
    <property type="match status" value="1"/>
</dbReference>
<evidence type="ECO:0000256" key="4">
    <source>
        <dbReference type="ARBA" id="ARBA00023015"/>
    </source>
</evidence>
<evidence type="ECO:0000256" key="3">
    <source>
        <dbReference type="ARBA" id="ARBA00023012"/>
    </source>
</evidence>
<keyword evidence="3" id="KW-0902">Two-component regulatory system</keyword>
<protein>
    <submittedName>
        <fullName evidence="9">Transcriptional regulator</fullName>
    </submittedName>
</protein>
<keyword evidence="2" id="KW-0067">ATP-binding</keyword>
<dbReference type="Pfam" id="PF02954">
    <property type="entry name" value="HTH_8"/>
    <property type="match status" value="1"/>
</dbReference>
<keyword evidence="6" id="KW-0597">Phosphoprotein</keyword>
<evidence type="ECO:0000256" key="5">
    <source>
        <dbReference type="ARBA" id="ARBA00023163"/>
    </source>
</evidence>
<dbReference type="GO" id="GO:0043565">
    <property type="term" value="F:sequence-specific DNA binding"/>
    <property type="evidence" value="ECO:0007669"/>
    <property type="project" value="InterPro"/>
</dbReference>
<sequence>MNAIRNESGESAPPAPCLLFVDDDRDVQVAARLLFRRSGLDILSAHGADEALTQLASFPVDLVLLDLNYTKGMTAGAEGLALLRDMLVLRQDLPVIVVTGHSGVAIAVAAMRAGAVDFVMKPWNNERLLALVEGTLKKCRACQASEAEPALIVASDDLRRTVAEADRLAVTRASLIITGAPGVGKMLLARRIHALSYEDDPAVMLRAEDCEALPEGRGTWIFRNIEALSAPMQRRLADRLDARVAPRVIALSSRDHATLEGMLDPRLMLHLGMVGLTLSPLHGRADDIVALSAHFLRYFAARHGLAEPGMDEGRLRLLCEEEWSQNVRGLRAVVERAVLTGTWETASEEAEAVPNTALTLRDTERSLIETALRKHGFNVTQAARELGLTRPALYRRMARYGL</sequence>
<evidence type="ECO:0000259" key="7">
    <source>
        <dbReference type="PROSITE" id="PS50045"/>
    </source>
</evidence>
<feature type="domain" description="Sigma-54 factor interaction" evidence="7">
    <location>
        <begin position="151"/>
        <end position="339"/>
    </location>
</feature>
<dbReference type="SUPFAM" id="SSF52540">
    <property type="entry name" value="P-loop containing nucleoside triphosphate hydrolases"/>
    <property type="match status" value="1"/>
</dbReference>
<dbReference type="EMBL" id="LHZR01000109">
    <property type="protein sequence ID" value="KXV47455.1"/>
    <property type="molecule type" value="Genomic_DNA"/>
</dbReference>
<dbReference type="Proteomes" id="UP000075636">
    <property type="component" value="Unassembled WGS sequence"/>
</dbReference>
<dbReference type="OrthoDB" id="9154941at2"/>
<dbReference type="SUPFAM" id="SSF52172">
    <property type="entry name" value="CheY-like"/>
    <property type="match status" value="1"/>
</dbReference>
<dbReference type="GO" id="GO:0005524">
    <property type="term" value="F:ATP binding"/>
    <property type="evidence" value="ECO:0007669"/>
    <property type="project" value="UniProtKB-KW"/>
</dbReference>
<dbReference type="InterPro" id="IPR009057">
    <property type="entry name" value="Homeodomain-like_sf"/>
</dbReference>
<gene>
    <name evidence="9" type="ORF">AD945_10470</name>
</gene>
<dbReference type="Pfam" id="PF00072">
    <property type="entry name" value="Response_reg"/>
    <property type="match status" value="1"/>
</dbReference>
<dbReference type="Gene3D" id="3.40.50.2300">
    <property type="match status" value="1"/>
</dbReference>
<dbReference type="Gene3D" id="1.10.8.60">
    <property type="match status" value="1"/>
</dbReference>
<dbReference type="InterPro" id="IPR002197">
    <property type="entry name" value="HTH_Fis"/>
</dbReference>